<gene>
    <name evidence="1" type="ORF">BU251_05925</name>
</gene>
<reference evidence="1 2" key="1">
    <citation type="submission" date="2017-01" db="EMBL/GenBank/DDBJ databases">
        <title>First insights into the biology of 'candidatus Vampirococcus archaeovorus'.</title>
        <authorList>
            <person name="Kizina J."/>
            <person name="Jordan S."/>
            <person name="Stueber K."/>
            <person name="Reinhardt R."/>
            <person name="Harder J."/>
        </authorList>
    </citation>
    <scope>NUCLEOTIDE SEQUENCE [LARGE SCALE GENOMIC DNA]</scope>
    <source>
        <strain evidence="1 2">LiM</strain>
    </source>
</reference>
<evidence type="ECO:0000313" key="2">
    <source>
        <dbReference type="Proteomes" id="UP000287243"/>
    </source>
</evidence>
<evidence type="ECO:0000313" key="1">
    <source>
        <dbReference type="EMBL" id="QAT17300.1"/>
    </source>
</evidence>
<accession>A0A410P596</accession>
<protein>
    <submittedName>
        <fullName evidence="1">Uncharacterized protein</fullName>
    </submittedName>
</protein>
<dbReference type="KEGG" id="vai:BU251_05925"/>
<proteinExistence type="predicted"/>
<dbReference type="AlphaFoldDB" id="A0A410P596"/>
<name>A0A410P596_VELA1</name>
<sequence length="59" mass="6436">MFLKPLLCPGGGKREFFIRLRTAALDEPESLWRENHGCEPVDARRLLAGEASPKGGNAG</sequence>
<organism evidence="1 2">
    <name type="scientific">Velamenicoccus archaeovorus</name>
    <dbReference type="NCBI Taxonomy" id="1930593"/>
    <lineage>
        <taxon>Bacteria</taxon>
        <taxon>Pseudomonadati</taxon>
        <taxon>Candidatus Omnitrophota</taxon>
        <taxon>Candidatus Velamenicoccus</taxon>
    </lineage>
</organism>
<dbReference type="Proteomes" id="UP000287243">
    <property type="component" value="Chromosome"/>
</dbReference>
<dbReference type="EMBL" id="CP019384">
    <property type="protein sequence ID" value="QAT17300.1"/>
    <property type="molecule type" value="Genomic_DNA"/>
</dbReference>
<keyword evidence="2" id="KW-1185">Reference proteome</keyword>